<dbReference type="Gene3D" id="3.30.559.30">
    <property type="entry name" value="Nonribosomal peptide synthetase, condensation domain"/>
    <property type="match status" value="1"/>
</dbReference>
<dbReference type="SUPFAM" id="SSF52777">
    <property type="entry name" value="CoA-dependent acyltransferases"/>
    <property type="match status" value="2"/>
</dbReference>
<dbReference type="Proteomes" id="UP001499884">
    <property type="component" value="Unassembled WGS sequence"/>
</dbReference>
<dbReference type="InterPro" id="IPR020806">
    <property type="entry name" value="PKS_PP-bd"/>
</dbReference>
<dbReference type="PANTHER" id="PTHR45527:SF1">
    <property type="entry name" value="FATTY ACID SYNTHASE"/>
    <property type="match status" value="1"/>
</dbReference>
<sequence>MTAGPAEAAGTDGGTGLGAVSDVLPLSPLQTGLFFHASLGTGDVYRYQLALDLAGPLDAALLRRCSDALLDRHPALRTAFVAEETDEPIGVVLDGLTMPWGEADLSALPPARQEEELRLHAVAERAVPFALDRPPLLRASLVRLGPERHRLLLTAHHIVLDGWSVPVMVGDLGALYAAGGAQDALPRARPFRDYLEWVADQDADAARRTWREALAGVEDATLLVPGAEDSDTPAEPGRVPVPCSAGLSARLTALARSRGVTANTVVQALWALLLGTLTGRDDVVFGTVVTGRPPELPGADAMVGLFANTVPVRVRLRPDEAFSDLLVRLHREQAALLDAPFLGLGEIQREAGLATLFDTLVVYENYPGGPGAELRAGADLTLSSGGSWDATHYPLVLVAVPGDPLSLTLKYQPNAVSAQDAERIAERIAHLADEVVGDPALTAAGVDPLTGAEHEALRLANATGAPVSESTVIDLFEEAAARDPEAVALRYGGRSLTYRELDARADRLAWRLRELGVDGERRVGVHFDRSPELVVALLAVLKAGGAFVPLEPAWPRARVRAIVSDAEVGVVCAARDADLPEGVTRVLVTAADAGPRGEQDGPPPRRPHGDNAAYVIYTSGSTGAPKGAVIRHRSIANRLLWQAGLLGYGPGDAALFKAPLGFDISINEILLPLVTGARLVVAAPGEERDVEALLRLMAEERVSFCYVVSSMLAAMLEIPGFAEAAGPALRHVWCGGEPLTPELYTRFRSATGATMYHGYGPAETTVGVTHEVRGPGEDGGPPTLGRPNPNTAVHVLDRFLRPVPTGVVGELYIGGLLVGRGYVGDPARTAERFVADPFAADGSRLYRTGDLAARLPDGRLRFAGRVDNQVKIRGMRVAPEEVEAALGEHPAVRQAAVIAPADARGDHRLVAFCVPREQAAPPAGGAAGTSVARPPEEPSGAPREAAVAEAGDDAGAGGVLGTVVSDPADALVGDLRAWARTRLAGHLVPAEIVIASRLPALPSGKVDRRALAAAVPERRAAAQRARTATEARLLDLFRATLERSDIGVTDDFFALGGHSLLATRLVVAARAALGTPLPVRALFEHTTAAALAAYIDSGAAAQPARIADGVLLPLRAGGSGPALFCVHPVTGLAWPYAGLLRHVPDRPLYGVQAESLTRADDLPTSLDDMAARYVDVIRKRQPSGPYHLLGWSLGGSVAHLMACRLAAAGETVGSLTVLDAMPAHRLGGTAGTGGVAVNLARLLAVNGYPVPEGEELTARKALALVAERGGPLAGFSADELWSVATSWSHSAGLRHLEPAPVFPGDLLLVDAADEVRPRDPSPASLWRPHVTGRVRTLPVASTHWQLTRPEPLAAIGAELRAELRRAGPEG</sequence>
<gene>
    <name evidence="6" type="ORF">GCM10023082_39710</name>
</gene>
<organism evidence="6 7">
    <name type="scientific">Streptomyces tremellae</name>
    <dbReference type="NCBI Taxonomy" id="1124239"/>
    <lineage>
        <taxon>Bacteria</taxon>
        <taxon>Bacillati</taxon>
        <taxon>Actinomycetota</taxon>
        <taxon>Actinomycetes</taxon>
        <taxon>Kitasatosporales</taxon>
        <taxon>Streptomycetaceae</taxon>
        <taxon>Streptomyces</taxon>
    </lineage>
</organism>
<dbReference type="InterPro" id="IPR045851">
    <property type="entry name" value="AMP-bd_C_sf"/>
</dbReference>
<feature type="region of interest" description="Disordered" evidence="4">
    <location>
        <begin position="591"/>
        <end position="610"/>
    </location>
</feature>
<dbReference type="SMART" id="SM00823">
    <property type="entry name" value="PKS_PP"/>
    <property type="match status" value="1"/>
</dbReference>
<name>A0ABP7FFV6_9ACTN</name>
<dbReference type="InterPro" id="IPR000873">
    <property type="entry name" value="AMP-dep_synth/lig_dom"/>
</dbReference>
<dbReference type="NCBIfam" id="TIGR01733">
    <property type="entry name" value="AA-adenyl-dom"/>
    <property type="match status" value="1"/>
</dbReference>
<dbReference type="Pfam" id="PF00501">
    <property type="entry name" value="AMP-binding"/>
    <property type="match status" value="1"/>
</dbReference>
<evidence type="ECO:0000259" key="5">
    <source>
        <dbReference type="PROSITE" id="PS50075"/>
    </source>
</evidence>
<dbReference type="Pfam" id="PF00550">
    <property type="entry name" value="PP-binding"/>
    <property type="match status" value="1"/>
</dbReference>
<dbReference type="RefSeq" id="WP_345649090.1">
    <property type="nucleotide sequence ID" value="NZ_BAABEP010000028.1"/>
</dbReference>
<dbReference type="Pfam" id="PF13193">
    <property type="entry name" value="AMP-binding_C"/>
    <property type="match status" value="1"/>
</dbReference>
<feature type="region of interest" description="Disordered" evidence="4">
    <location>
        <begin position="920"/>
        <end position="950"/>
    </location>
</feature>
<evidence type="ECO:0000313" key="6">
    <source>
        <dbReference type="EMBL" id="GAA3738572.1"/>
    </source>
</evidence>
<evidence type="ECO:0000256" key="4">
    <source>
        <dbReference type="SAM" id="MobiDB-lite"/>
    </source>
</evidence>
<feature type="domain" description="Carrier" evidence="5">
    <location>
        <begin position="1024"/>
        <end position="1099"/>
    </location>
</feature>
<dbReference type="PROSITE" id="PS00012">
    <property type="entry name" value="PHOSPHOPANTETHEINE"/>
    <property type="match status" value="1"/>
</dbReference>
<dbReference type="Gene3D" id="3.40.50.12780">
    <property type="entry name" value="N-terminal domain of ligase-like"/>
    <property type="match status" value="1"/>
</dbReference>
<dbReference type="Pfam" id="PF00668">
    <property type="entry name" value="Condensation"/>
    <property type="match status" value="1"/>
</dbReference>
<dbReference type="InterPro" id="IPR042099">
    <property type="entry name" value="ANL_N_sf"/>
</dbReference>
<dbReference type="SUPFAM" id="SSF47336">
    <property type="entry name" value="ACP-like"/>
    <property type="match status" value="1"/>
</dbReference>
<dbReference type="PROSITE" id="PS50075">
    <property type="entry name" value="CARRIER"/>
    <property type="match status" value="1"/>
</dbReference>
<dbReference type="CDD" id="cd19543">
    <property type="entry name" value="DCL_NRPS"/>
    <property type="match status" value="1"/>
</dbReference>
<dbReference type="Gene3D" id="3.30.559.10">
    <property type="entry name" value="Chloramphenicol acetyltransferase-like domain"/>
    <property type="match status" value="1"/>
</dbReference>
<dbReference type="SUPFAM" id="SSF56801">
    <property type="entry name" value="Acetyl-CoA synthetase-like"/>
    <property type="match status" value="1"/>
</dbReference>
<dbReference type="PANTHER" id="PTHR45527">
    <property type="entry name" value="NONRIBOSOMAL PEPTIDE SYNTHETASE"/>
    <property type="match status" value="1"/>
</dbReference>
<dbReference type="Gene3D" id="3.30.300.30">
    <property type="match status" value="1"/>
</dbReference>
<proteinExistence type="predicted"/>
<evidence type="ECO:0000256" key="2">
    <source>
        <dbReference type="ARBA" id="ARBA00022450"/>
    </source>
</evidence>
<dbReference type="InterPro" id="IPR025110">
    <property type="entry name" value="AMP-bd_C"/>
</dbReference>
<dbReference type="InterPro" id="IPR023213">
    <property type="entry name" value="CAT-like_dom_sf"/>
</dbReference>
<dbReference type="InterPro" id="IPR036736">
    <property type="entry name" value="ACP-like_sf"/>
</dbReference>
<dbReference type="EMBL" id="BAABEP010000028">
    <property type="protein sequence ID" value="GAA3738572.1"/>
    <property type="molecule type" value="Genomic_DNA"/>
</dbReference>
<accession>A0ABP7FFV6</accession>
<evidence type="ECO:0000256" key="3">
    <source>
        <dbReference type="ARBA" id="ARBA00022553"/>
    </source>
</evidence>
<reference evidence="7" key="1">
    <citation type="journal article" date="2019" name="Int. J. Syst. Evol. Microbiol.">
        <title>The Global Catalogue of Microorganisms (GCM) 10K type strain sequencing project: providing services to taxonomists for standard genome sequencing and annotation.</title>
        <authorList>
            <consortium name="The Broad Institute Genomics Platform"/>
            <consortium name="The Broad Institute Genome Sequencing Center for Infectious Disease"/>
            <person name="Wu L."/>
            <person name="Ma J."/>
        </authorList>
    </citation>
    <scope>NUCLEOTIDE SEQUENCE [LARGE SCALE GENOMIC DNA]</scope>
    <source>
        <strain evidence="7">JCM 30846</strain>
    </source>
</reference>
<dbReference type="InterPro" id="IPR010071">
    <property type="entry name" value="AA_adenyl_dom"/>
</dbReference>
<dbReference type="SUPFAM" id="SSF53474">
    <property type="entry name" value="alpha/beta-Hydrolases"/>
    <property type="match status" value="1"/>
</dbReference>
<dbReference type="InterPro" id="IPR001031">
    <property type="entry name" value="Thioesterase"/>
</dbReference>
<dbReference type="InterPro" id="IPR020845">
    <property type="entry name" value="AMP-binding_CS"/>
</dbReference>
<protein>
    <recommendedName>
        <fullName evidence="5">Carrier domain-containing protein</fullName>
    </recommendedName>
</protein>
<dbReference type="Pfam" id="PF00975">
    <property type="entry name" value="Thioesterase"/>
    <property type="match status" value="1"/>
</dbReference>
<dbReference type="InterPro" id="IPR001242">
    <property type="entry name" value="Condensation_dom"/>
</dbReference>
<evidence type="ECO:0000313" key="7">
    <source>
        <dbReference type="Proteomes" id="UP001499884"/>
    </source>
</evidence>
<dbReference type="PROSITE" id="PS00455">
    <property type="entry name" value="AMP_BINDING"/>
    <property type="match status" value="1"/>
</dbReference>
<keyword evidence="7" id="KW-1185">Reference proteome</keyword>
<comment type="cofactor">
    <cofactor evidence="1">
        <name>pantetheine 4'-phosphate</name>
        <dbReference type="ChEBI" id="CHEBI:47942"/>
    </cofactor>
</comment>
<dbReference type="InterPro" id="IPR029058">
    <property type="entry name" value="AB_hydrolase_fold"/>
</dbReference>
<dbReference type="Gene3D" id="3.40.50.1820">
    <property type="entry name" value="alpha/beta hydrolase"/>
    <property type="match status" value="1"/>
</dbReference>
<keyword evidence="3" id="KW-0597">Phosphoprotein</keyword>
<dbReference type="InterPro" id="IPR006162">
    <property type="entry name" value="Ppantetheine_attach_site"/>
</dbReference>
<comment type="caution">
    <text evidence="6">The sequence shown here is derived from an EMBL/GenBank/DDBJ whole genome shotgun (WGS) entry which is preliminary data.</text>
</comment>
<evidence type="ECO:0000256" key="1">
    <source>
        <dbReference type="ARBA" id="ARBA00001957"/>
    </source>
</evidence>
<keyword evidence="2" id="KW-0596">Phosphopantetheine</keyword>
<dbReference type="InterPro" id="IPR009081">
    <property type="entry name" value="PP-bd_ACP"/>
</dbReference>